<dbReference type="InterPro" id="IPR004518">
    <property type="entry name" value="MazG-like_dom"/>
</dbReference>
<dbReference type="SUPFAM" id="SSF101386">
    <property type="entry name" value="all-alpha NTP pyrophosphatases"/>
    <property type="match status" value="2"/>
</dbReference>
<dbReference type="GO" id="GO:0006950">
    <property type="term" value="P:response to stress"/>
    <property type="evidence" value="ECO:0007669"/>
    <property type="project" value="UniProtKB-ARBA"/>
</dbReference>
<dbReference type="InterPro" id="IPR048015">
    <property type="entry name" value="NTP-PPase_MazG-like_N"/>
</dbReference>
<dbReference type="GO" id="GO:0046061">
    <property type="term" value="P:dATP catabolic process"/>
    <property type="evidence" value="ECO:0007669"/>
    <property type="project" value="TreeGrafter"/>
</dbReference>
<dbReference type="AlphaFoldDB" id="K2KQS6"/>
<evidence type="ECO:0000256" key="2">
    <source>
        <dbReference type="ARBA" id="ARBA00061115"/>
    </source>
</evidence>
<dbReference type="EMBL" id="AMRG01000004">
    <property type="protein sequence ID" value="EKE84799.1"/>
    <property type="molecule type" value="Genomic_DNA"/>
</dbReference>
<dbReference type="GO" id="GO:0046052">
    <property type="term" value="P:UTP catabolic process"/>
    <property type="evidence" value="ECO:0007669"/>
    <property type="project" value="TreeGrafter"/>
</dbReference>
<dbReference type="CDD" id="cd11529">
    <property type="entry name" value="NTP-PPase_MazG_Cterm"/>
    <property type="match status" value="1"/>
</dbReference>
<proteinExistence type="inferred from homology"/>
<protein>
    <recommendedName>
        <fullName evidence="4">Nucleoside triphosphate pyrophosphohydrolase</fullName>
        <ecNumber evidence="3">3.6.1.8</ecNumber>
    </recommendedName>
</protein>
<dbReference type="STRING" id="740709.A10D4_04275"/>
<organism evidence="6 7">
    <name type="scientific">Idiomarina xiamenensis 10-D-4</name>
    <dbReference type="NCBI Taxonomy" id="740709"/>
    <lineage>
        <taxon>Bacteria</taxon>
        <taxon>Pseudomonadati</taxon>
        <taxon>Pseudomonadota</taxon>
        <taxon>Gammaproteobacteria</taxon>
        <taxon>Alteromonadales</taxon>
        <taxon>Idiomarinaceae</taxon>
        <taxon>Idiomarina</taxon>
    </lineage>
</organism>
<dbReference type="eggNOG" id="COG3956">
    <property type="taxonomic scope" value="Bacteria"/>
</dbReference>
<feature type="domain" description="NTP pyrophosphohydrolase MazG-like" evidence="5">
    <location>
        <begin position="34"/>
        <end position="107"/>
    </location>
</feature>
<dbReference type="FunFam" id="1.10.287.1080:FF:000001">
    <property type="entry name" value="Nucleoside triphosphate pyrophosphohydrolase"/>
    <property type="match status" value="1"/>
</dbReference>
<dbReference type="GO" id="GO:0047693">
    <property type="term" value="F:ATP diphosphatase activity"/>
    <property type="evidence" value="ECO:0007669"/>
    <property type="project" value="UniProtKB-EC"/>
</dbReference>
<dbReference type="FunFam" id="1.10.287.1080:FF:000003">
    <property type="entry name" value="Nucleoside triphosphate pyrophosphohydrolase"/>
    <property type="match status" value="1"/>
</dbReference>
<dbReference type="GO" id="GO:0046076">
    <property type="term" value="P:dTTP catabolic process"/>
    <property type="evidence" value="ECO:0007669"/>
    <property type="project" value="TreeGrafter"/>
</dbReference>
<dbReference type="PANTHER" id="PTHR30522:SF0">
    <property type="entry name" value="NUCLEOSIDE TRIPHOSPHATE PYROPHOSPHOHYDROLASE"/>
    <property type="match status" value="1"/>
</dbReference>
<dbReference type="GO" id="GO:0006203">
    <property type="term" value="P:dGTP catabolic process"/>
    <property type="evidence" value="ECO:0007669"/>
    <property type="project" value="TreeGrafter"/>
</dbReference>
<evidence type="ECO:0000256" key="4">
    <source>
        <dbReference type="ARBA" id="ARBA00074799"/>
    </source>
</evidence>
<accession>K2KQS6</accession>
<dbReference type="CDD" id="cd11528">
    <property type="entry name" value="NTP-PPase_MazG_Nterm"/>
    <property type="match status" value="1"/>
</dbReference>
<sequence>MKQQQTRLEGINQLQQVMRRLRDPDGGCPWDLKQTMQSLTPYTIEEAYEVAAAINDGDHHDIEDELGDLLFQVVFYAQLGSEQQLFDLNSIASHTSDKLIRRHPHVFGDSESQTDAEIKAQWEQIKQQERQQQGKDDSVFDGIPRNLPSLLMAQKLQKRAANVGFDWLDSQPVLAKVLEEVEEVRAEIDAEAVDQQALAEEIGDLLFAVVNLARHAQVNPDHALQQANQKFKRRFQTLEAHVKVSGKSFESHDLMQLEEYWQAAKRAEKSAHDDNTD</sequence>
<dbReference type="GO" id="GO:0046081">
    <property type="term" value="P:dUTP catabolic process"/>
    <property type="evidence" value="ECO:0007669"/>
    <property type="project" value="TreeGrafter"/>
</dbReference>
<feature type="domain" description="NTP pyrophosphohydrolase MazG-like" evidence="5">
    <location>
        <begin position="173"/>
        <end position="234"/>
    </location>
</feature>
<dbReference type="RefSeq" id="WP_008487955.1">
    <property type="nucleotide sequence ID" value="NZ_AMRG01000004.1"/>
</dbReference>
<comment type="caution">
    <text evidence="6">The sequence shown here is derived from an EMBL/GenBank/DDBJ whole genome shotgun (WGS) entry which is preliminary data.</text>
</comment>
<dbReference type="PATRIC" id="fig|740709.3.peg.864"/>
<dbReference type="GO" id="GO:0046047">
    <property type="term" value="P:TTP catabolic process"/>
    <property type="evidence" value="ECO:0007669"/>
    <property type="project" value="TreeGrafter"/>
</dbReference>
<gene>
    <name evidence="6" type="ORF">A10D4_04275</name>
</gene>
<comment type="catalytic activity">
    <reaction evidence="1">
        <text>ATP + H2O = AMP + diphosphate + H(+)</text>
        <dbReference type="Rhea" id="RHEA:14245"/>
        <dbReference type="ChEBI" id="CHEBI:15377"/>
        <dbReference type="ChEBI" id="CHEBI:15378"/>
        <dbReference type="ChEBI" id="CHEBI:30616"/>
        <dbReference type="ChEBI" id="CHEBI:33019"/>
        <dbReference type="ChEBI" id="CHEBI:456215"/>
        <dbReference type="EC" id="3.6.1.8"/>
    </reaction>
</comment>
<keyword evidence="7" id="KW-1185">Reference proteome</keyword>
<evidence type="ECO:0000256" key="3">
    <source>
        <dbReference type="ARBA" id="ARBA00066372"/>
    </source>
</evidence>
<dbReference type="PANTHER" id="PTHR30522">
    <property type="entry name" value="NUCLEOSIDE TRIPHOSPHATE PYROPHOSPHOHYDROLASE"/>
    <property type="match status" value="1"/>
</dbReference>
<evidence type="ECO:0000256" key="1">
    <source>
        <dbReference type="ARBA" id="ARBA00052141"/>
    </source>
</evidence>
<evidence type="ECO:0000313" key="7">
    <source>
        <dbReference type="Proteomes" id="UP000014115"/>
    </source>
</evidence>
<dbReference type="Pfam" id="PF03819">
    <property type="entry name" value="MazG"/>
    <property type="match status" value="2"/>
</dbReference>
<evidence type="ECO:0000259" key="5">
    <source>
        <dbReference type="Pfam" id="PF03819"/>
    </source>
</evidence>
<dbReference type="Proteomes" id="UP000014115">
    <property type="component" value="Unassembled WGS sequence"/>
</dbReference>
<dbReference type="NCBIfam" id="TIGR00444">
    <property type="entry name" value="mazG"/>
    <property type="match status" value="1"/>
</dbReference>
<evidence type="ECO:0000313" key="6">
    <source>
        <dbReference type="EMBL" id="EKE84799.1"/>
    </source>
</evidence>
<reference evidence="6 7" key="1">
    <citation type="journal article" date="2012" name="J. Bacteriol.">
        <title>Genome Sequence of Idiomarina xiamenensis Type Strain 10-D-4.</title>
        <authorList>
            <person name="Lai Q."/>
            <person name="Wang L."/>
            <person name="Wang W."/>
            <person name="Shao Z."/>
        </authorList>
    </citation>
    <scope>NUCLEOTIDE SEQUENCE [LARGE SCALE GENOMIC DNA]</scope>
    <source>
        <strain evidence="6 7">10-D-4</strain>
    </source>
</reference>
<dbReference type="EC" id="3.6.1.8" evidence="3"/>
<name>K2KQS6_9GAMM</name>
<dbReference type="InterPro" id="IPR011551">
    <property type="entry name" value="NTP_PyrPHydrolase_MazG"/>
</dbReference>
<dbReference type="NCBIfam" id="NF007113">
    <property type="entry name" value="PRK09562.1"/>
    <property type="match status" value="1"/>
</dbReference>
<dbReference type="InterPro" id="IPR048011">
    <property type="entry name" value="NTP-PPase_MazG-like_C"/>
</dbReference>
<comment type="similarity">
    <text evidence="2">Belongs to the nucleoside triphosphate pyrophosphohydrolase family.</text>
</comment>
<dbReference type="Gene3D" id="1.10.287.1080">
    <property type="entry name" value="MazG-like"/>
    <property type="match status" value="2"/>
</dbReference>